<comment type="caution">
    <text evidence="2">The sequence shown here is derived from an EMBL/GenBank/DDBJ whole genome shotgun (WGS) entry which is preliminary data.</text>
</comment>
<dbReference type="SUPFAM" id="SSF143422">
    <property type="entry name" value="Transposase IS200-like"/>
    <property type="match status" value="1"/>
</dbReference>
<organism evidence="2 3">
    <name type="scientific">Oceanisphaera pacifica</name>
    <dbReference type="NCBI Taxonomy" id="2818389"/>
    <lineage>
        <taxon>Bacteria</taxon>
        <taxon>Pseudomonadati</taxon>
        <taxon>Pseudomonadota</taxon>
        <taxon>Gammaproteobacteria</taxon>
        <taxon>Aeromonadales</taxon>
        <taxon>Aeromonadaceae</taxon>
        <taxon>Oceanisphaera</taxon>
    </lineage>
</organism>
<evidence type="ECO:0000259" key="1">
    <source>
        <dbReference type="SMART" id="SM01321"/>
    </source>
</evidence>
<proteinExistence type="predicted"/>
<sequence>MAKPRVAQVSLQDTPFYHCVSRTVRRAFLCGVDEVSGRTFEHRRQWLEKRLLFLTQAFAIDITAYAVMSNHVHVVLRIDAETAVNWRDIDVVNQWHKLFKGTPLTQRFANGEVVKAYEIDILNERVAEYRRRLIDISWFMRALNEPIARQANKEDNCTGRFWEGRFKSQALLDEAAVLACMTYVDLNPIRAQMATTPEKSKHTSIRRRIDAAKQGGQPKRLLPFVGNERKQLPKGLLFDVKDYITLVDDMGRILRDDKRGAIAESTANILNRLNIPLENWLKITEEFKYLFTGPVGSLEDLTRYCKHLGMQRRAHLKSCQHWSS</sequence>
<dbReference type="EMBL" id="JAGDFX010000001">
    <property type="protein sequence ID" value="MBO1518250.1"/>
    <property type="molecule type" value="Genomic_DNA"/>
</dbReference>
<evidence type="ECO:0000313" key="3">
    <source>
        <dbReference type="Proteomes" id="UP000664882"/>
    </source>
</evidence>
<dbReference type="SMART" id="SM01321">
    <property type="entry name" value="Y1_Tnp"/>
    <property type="match status" value="1"/>
</dbReference>
<reference evidence="2 3" key="1">
    <citation type="submission" date="2021-03" db="EMBL/GenBank/DDBJ databases">
        <title>Oceanisphaera sp. nov., isolated from the intestine.</title>
        <authorList>
            <person name="Zhao L.-H."/>
            <person name="Shi L.-F."/>
        </authorList>
    </citation>
    <scope>NUCLEOTIDE SEQUENCE [LARGE SCALE GENOMIC DNA]</scope>
    <source>
        <strain evidence="2 3">DM8</strain>
    </source>
</reference>
<protein>
    <submittedName>
        <fullName evidence="2">Transposase</fullName>
    </submittedName>
</protein>
<dbReference type="PANTHER" id="PTHR34322:SF2">
    <property type="entry name" value="TRANSPOSASE IS200-LIKE DOMAIN-CONTAINING PROTEIN"/>
    <property type="match status" value="1"/>
</dbReference>
<gene>
    <name evidence="2" type="ORF">J3U76_01155</name>
</gene>
<accession>A0ABS3ND97</accession>
<dbReference type="Proteomes" id="UP000664882">
    <property type="component" value="Unassembled WGS sequence"/>
</dbReference>
<evidence type="ECO:0000313" key="2">
    <source>
        <dbReference type="EMBL" id="MBO1518250.1"/>
    </source>
</evidence>
<dbReference type="Gene3D" id="3.30.70.1290">
    <property type="entry name" value="Transposase IS200-like"/>
    <property type="match status" value="1"/>
</dbReference>
<dbReference type="InterPro" id="IPR036515">
    <property type="entry name" value="Transposase_17_sf"/>
</dbReference>
<name>A0ABS3ND97_9GAMM</name>
<feature type="domain" description="Transposase IS200-like" evidence="1">
    <location>
        <begin position="12"/>
        <end position="187"/>
    </location>
</feature>
<dbReference type="PANTHER" id="PTHR34322">
    <property type="entry name" value="TRANSPOSASE, Y1_TNP DOMAIN-CONTAINING"/>
    <property type="match status" value="1"/>
</dbReference>
<dbReference type="RefSeq" id="WP_208003829.1">
    <property type="nucleotide sequence ID" value="NZ_JAGDFX010000001.1"/>
</dbReference>
<keyword evidence="3" id="KW-1185">Reference proteome</keyword>
<dbReference type="InterPro" id="IPR002686">
    <property type="entry name" value="Transposase_17"/>
</dbReference>